<gene>
    <name evidence="1" type="ORF">CMEL01_10816</name>
</gene>
<sequence>MSPLTAMSTSSLLCIYTQHAWNVSSFLDPTMLELPDASVRDAESLTVNTKENQTRFSGLRTQNAKQEPISLDSRRCTATTTGNGHVWYRSSPRPRCAPTPRRKNNRLSATTTYNISFRLADAAFPIRRRRRSMTGYNLLRRVLFLSAPASVSQPVSGVSIRQGCCKNERPSSNHQPCHLRLPEPLEPPAPLPSLLAMLSRFDISPRFWVVRIPTKRLASRPFSPLELHHQLR</sequence>
<organism evidence="1 2">
    <name type="scientific">Colletotrichum melonis</name>
    <dbReference type="NCBI Taxonomy" id="1209925"/>
    <lineage>
        <taxon>Eukaryota</taxon>
        <taxon>Fungi</taxon>
        <taxon>Dikarya</taxon>
        <taxon>Ascomycota</taxon>
        <taxon>Pezizomycotina</taxon>
        <taxon>Sordariomycetes</taxon>
        <taxon>Hypocreomycetidae</taxon>
        <taxon>Glomerellales</taxon>
        <taxon>Glomerellaceae</taxon>
        <taxon>Colletotrichum</taxon>
        <taxon>Colletotrichum acutatum species complex</taxon>
    </lineage>
</organism>
<proteinExistence type="predicted"/>
<accession>A0AAI9V350</accession>
<reference evidence="1 2" key="1">
    <citation type="submission" date="2016-10" db="EMBL/GenBank/DDBJ databases">
        <title>The genome sequence of Colletotrichum fioriniae PJ7.</title>
        <authorList>
            <person name="Baroncelli R."/>
        </authorList>
    </citation>
    <scope>NUCLEOTIDE SEQUENCE [LARGE SCALE GENOMIC DNA]</scope>
    <source>
        <strain evidence="1">Col 31</strain>
    </source>
</reference>
<dbReference type="Proteomes" id="UP001239795">
    <property type="component" value="Unassembled WGS sequence"/>
</dbReference>
<dbReference type="EMBL" id="MLGG01000002">
    <property type="protein sequence ID" value="KAK1466823.1"/>
    <property type="molecule type" value="Genomic_DNA"/>
</dbReference>
<keyword evidence="2" id="KW-1185">Reference proteome</keyword>
<comment type="caution">
    <text evidence="1">The sequence shown here is derived from an EMBL/GenBank/DDBJ whole genome shotgun (WGS) entry which is preliminary data.</text>
</comment>
<evidence type="ECO:0000313" key="2">
    <source>
        <dbReference type="Proteomes" id="UP001239795"/>
    </source>
</evidence>
<dbReference type="AlphaFoldDB" id="A0AAI9V350"/>
<protein>
    <submittedName>
        <fullName evidence="1">Uncharacterized protein</fullName>
    </submittedName>
</protein>
<evidence type="ECO:0000313" key="1">
    <source>
        <dbReference type="EMBL" id="KAK1466823.1"/>
    </source>
</evidence>
<name>A0AAI9V350_9PEZI</name>